<evidence type="ECO:0000256" key="5">
    <source>
        <dbReference type="ARBA" id="ARBA00022989"/>
    </source>
</evidence>
<feature type="domain" description="Major facilitator superfamily (MFS) profile" evidence="9">
    <location>
        <begin position="65"/>
        <end position="558"/>
    </location>
</feature>
<feature type="transmembrane region" description="Helical" evidence="8">
    <location>
        <begin position="62"/>
        <end position="87"/>
    </location>
</feature>
<proteinExistence type="inferred from homology"/>
<dbReference type="PRINTS" id="PR01036">
    <property type="entry name" value="TCRTETB"/>
</dbReference>
<dbReference type="Proteomes" id="UP000248340">
    <property type="component" value="Unassembled WGS sequence"/>
</dbReference>
<dbReference type="CDD" id="cd17502">
    <property type="entry name" value="MFS_Azr1_MDR_like"/>
    <property type="match status" value="1"/>
</dbReference>
<keyword evidence="5 8" id="KW-1133">Transmembrane helix</keyword>
<evidence type="ECO:0000313" key="11">
    <source>
        <dbReference type="Proteomes" id="UP000248340"/>
    </source>
</evidence>
<dbReference type="InterPro" id="IPR036259">
    <property type="entry name" value="MFS_trans_sf"/>
</dbReference>
<evidence type="ECO:0000256" key="7">
    <source>
        <dbReference type="ARBA" id="ARBA00023180"/>
    </source>
</evidence>
<dbReference type="InterPro" id="IPR020846">
    <property type="entry name" value="MFS_dom"/>
</dbReference>
<dbReference type="VEuPathDB" id="FungiDB:BO82DRAFT_98115"/>
<evidence type="ECO:0000256" key="1">
    <source>
        <dbReference type="ARBA" id="ARBA00004141"/>
    </source>
</evidence>
<evidence type="ECO:0000256" key="4">
    <source>
        <dbReference type="ARBA" id="ARBA00022692"/>
    </source>
</evidence>
<evidence type="ECO:0000313" key="10">
    <source>
        <dbReference type="EMBL" id="PYH81012.1"/>
    </source>
</evidence>
<evidence type="ECO:0000256" key="3">
    <source>
        <dbReference type="ARBA" id="ARBA00022448"/>
    </source>
</evidence>
<dbReference type="InterPro" id="IPR011701">
    <property type="entry name" value="MFS"/>
</dbReference>
<dbReference type="Pfam" id="PF07690">
    <property type="entry name" value="MFS_1"/>
    <property type="match status" value="1"/>
</dbReference>
<comment type="similarity">
    <text evidence="2">Belongs to the major facilitator superfamily.</text>
</comment>
<feature type="transmembrane region" description="Helical" evidence="8">
    <location>
        <begin position="218"/>
        <end position="238"/>
    </location>
</feature>
<feature type="transmembrane region" description="Helical" evidence="8">
    <location>
        <begin position="290"/>
        <end position="309"/>
    </location>
</feature>
<feature type="transmembrane region" description="Helical" evidence="8">
    <location>
        <begin position="99"/>
        <end position="118"/>
    </location>
</feature>
<feature type="transmembrane region" description="Helical" evidence="8">
    <location>
        <begin position="258"/>
        <end position="278"/>
    </location>
</feature>
<protein>
    <submittedName>
        <fullName evidence="10">MFS general substrate transporter</fullName>
    </submittedName>
</protein>
<dbReference type="PANTHER" id="PTHR23501:SF187">
    <property type="entry name" value="MAJOR FACILITATOR SUPERFAMILY (MFS) PROFILE DOMAIN-CONTAINING PROTEIN"/>
    <property type="match status" value="1"/>
</dbReference>
<dbReference type="Gene3D" id="1.20.1720.10">
    <property type="entry name" value="Multidrug resistance protein D"/>
    <property type="match status" value="1"/>
</dbReference>
<accession>A0A319DNY6</accession>
<dbReference type="OrthoDB" id="10021397at2759"/>
<reference evidence="10 11" key="1">
    <citation type="submission" date="2016-12" db="EMBL/GenBank/DDBJ databases">
        <title>The genomes of Aspergillus section Nigri reveals drivers in fungal speciation.</title>
        <authorList>
            <consortium name="DOE Joint Genome Institute"/>
            <person name="Vesth T.C."/>
            <person name="Nybo J."/>
            <person name="Theobald S."/>
            <person name="Brandl J."/>
            <person name="Frisvad J.C."/>
            <person name="Nielsen K.F."/>
            <person name="Lyhne E.K."/>
            <person name="Kogle M.E."/>
            <person name="Kuo A."/>
            <person name="Riley R."/>
            <person name="Clum A."/>
            <person name="Nolan M."/>
            <person name="Lipzen A."/>
            <person name="Salamov A."/>
            <person name="Henrissat B."/>
            <person name="Wiebenga A."/>
            <person name="De Vries R.P."/>
            <person name="Grigoriev I.V."/>
            <person name="Mortensen U.H."/>
            <person name="Andersen M.R."/>
            <person name="Baker S.E."/>
        </authorList>
    </citation>
    <scope>NUCLEOTIDE SEQUENCE [LARGE SCALE GENOMIC DNA]</scope>
    <source>
        <strain evidence="10 11">CBS 121591</strain>
    </source>
</reference>
<dbReference type="GeneID" id="37144464"/>
<name>A0A319DNY6_9EURO</name>
<keyword evidence="11" id="KW-1185">Reference proteome</keyword>
<dbReference type="GO" id="GO:0022857">
    <property type="term" value="F:transmembrane transporter activity"/>
    <property type="evidence" value="ECO:0007669"/>
    <property type="project" value="InterPro"/>
</dbReference>
<dbReference type="Gene3D" id="1.20.1250.20">
    <property type="entry name" value="MFS general substrate transporter like domains"/>
    <property type="match status" value="1"/>
</dbReference>
<dbReference type="SUPFAM" id="SSF103473">
    <property type="entry name" value="MFS general substrate transporter"/>
    <property type="match status" value="1"/>
</dbReference>
<evidence type="ECO:0000256" key="8">
    <source>
        <dbReference type="SAM" id="Phobius"/>
    </source>
</evidence>
<dbReference type="PROSITE" id="PS50850">
    <property type="entry name" value="MFS"/>
    <property type="match status" value="1"/>
</dbReference>
<evidence type="ECO:0000256" key="6">
    <source>
        <dbReference type="ARBA" id="ARBA00023136"/>
    </source>
</evidence>
<dbReference type="RefSeq" id="XP_025491212.1">
    <property type="nucleotide sequence ID" value="XM_025641722.1"/>
</dbReference>
<dbReference type="PANTHER" id="PTHR23501">
    <property type="entry name" value="MAJOR FACILITATOR SUPERFAMILY"/>
    <property type="match status" value="1"/>
</dbReference>
<keyword evidence="7" id="KW-0325">Glycoprotein</keyword>
<feature type="transmembrane region" description="Helical" evidence="8">
    <location>
        <begin position="329"/>
        <end position="350"/>
    </location>
</feature>
<dbReference type="EMBL" id="KZ821705">
    <property type="protein sequence ID" value="PYH81012.1"/>
    <property type="molecule type" value="Genomic_DNA"/>
</dbReference>
<feature type="transmembrane region" description="Helical" evidence="8">
    <location>
        <begin position="362"/>
        <end position="382"/>
    </location>
</feature>
<comment type="subcellular location">
    <subcellularLocation>
        <location evidence="1">Membrane</location>
        <topology evidence="1">Multi-pass membrane protein</topology>
    </subcellularLocation>
</comment>
<feature type="transmembrane region" description="Helical" evidence="8">
    <location>
        <begin position="457"/>
        <end position="476"/>
    </location>
</feature>
<keyword evidence="4 8" id="KW-0812">Transmembrane</keyword>
<gene>
    <name evidence="10" type="ORF">BO82DRAFT_98115</name>
</gene>
<evidence type="ECO:0000256" key="2">
    <source>
        <dbReference type="ARBA" id="ARBA00008335"/>
    </source>
</evidence>
<feature type="transmembrane region" description="Helical" evidence="8">
    <location>
        <begin position="535"/>
        <end position="553"/>
    </location>
</feature>
<dbReference type="GO" id="GO:0005886">
    <property type="term" value="C:plasma membrane"/>
    <property type="evidence" value="ECO:0007669"/>
    <property type="project" value="TreeGrafter"/>
</dbReference>
<keyword evidence="6 8" id="KW-0472">Membrane</keyword>
<feature type="transmembrane region" description="Helical" evidence="8">
    <location>
        <begin position="394"/>
        <end position="410"/>
    </location>
</feature>
<sequence>MICSVTAGNKSFRRDSACPSCYIDPISSTLSLLPAPKCNMSEPDVHDVPAQQNAPPKKGLRFWLIFLAIGIATFVAALDTSIISTALPTITADLGSEELYIWIINTYLLSSTVSSAIVGQLSNIFGRRSMTTLALLIFAVGSAISGAARDTGMLLAGRTIQGLGGGSITTLSEVLVCDMVSLRERGVYAGVLGAAWTLAAVVGPIMGGGFTQNVSWRWIFYINLPIAGSSLFLIVTLLRVRNPRSDTSILRRLRTIDWGGITLLTLGVTAILLSLTWAGTTHPWSSWRTIVPLVLGFLGLLGFIAYEALPPEPTMPLRLFRNRTAATLFVMAFVYSLLLFWVCYFLPIYFQAVLNATPTRSAVMLFPVATTTAPAGIVAGILMTKTGRYRSFQYIGFALMTIACGLFTLLDQSTTTGQWTGYQILFGVGTGIVFTTGLPPILASLPESDVATGTATWIFMRNFGAIWGTAIPAAVFNTKANTLASQTINDPTVRALLVDGGAYQRATKAFVGSFKDRPGVMRAIRRLYVLSLREVWQVSIAFCGVGFLLCFLVKAYRLREELNTEYGMQAR</sequence>
<organism evidence="10 11">
    <name type="scientific">Aspergillus uvarum CBS 121591</name>
    <dbReference type="NCBI Taxonomy" id="1448315"/>
    <lineage>
        <taxon>Eukaryota</taxon>
        <taxon>Fungi</taxon>
        <taxon>Dikarya</taxon>
        <taxon>Ascomycota</taxon>
        <taxon>Pezizomycotina</taxon>
        <taxon>Eurotiomycetes</taxon>
        <taxon>Eurotiomycetidae</taxon>
        <taxon>Eurotiales</taxon>
        <taxon>Aspergillaceae</taxon>
        <taxon>Aspergillus</taxon>
        <taxon>Aspergillus subgen. Circumdati</taxon>
    </lineage>
</organism>
<evidence type="ECO:0000259" key="9">
    <source>
        <dbReference type="PROSITE" id="PS50850"/>
    </source>
</evidence>
<feature type="transmembrane region" description="Helical" evidence="8">
    <location>
        <begin position="422"/>
        <end position="445"/>
    </location>
</feature>
<feature type="transmembrane region" description="Helical" evidence="8">
    <location>
        <begin position="187"/>
        <end position="206"/>
    </location>
</feature>
<dbReference type="AlphaFoldDB" id="A0A319DNY6"/>
<keyword evidence="3" id="KW-0813">Transport</keyword>